<evidence type="ECO:0000313" key="2">
    <source>
        <dbReference type="EMBL" id="PNQ73629.1"/>
    </source>
</evidence>
<feature type="transmembrane region" description="Helical" evidence="1">
    <location>
        <begin position="121"/>
        <end position="140"/>
    </location>
</feature>
<dbReference type="RefSeq" id="WP_103051325.1">
    <property type="nucleotide sequence ID" value="NZ_POWF01000002.1"/>
</dbReference>
<keyword evidence="1" id="KW-1133">Transmembrane helix</keyword>
<evidence type="ECO:0000256" key="1">
    <source>
        <dbReference type="SAM" id="Phobius"/>
    </source>
</evidence>
<proteinExistence type="predicted"/>
<dbReference type="Proteomes" id="UP000236641">
    <property type="component" value="Unassembled WGS sequence"/>
</dbReference>
<dbReference type="EMBL" id="POWF01000002">
    <property type="protein sequence ID" value="PNQ73629.1"/>
    <property type="molecule type" value="Genomic_DNA"/>
</dbReference>
<dbReference type="Pfam" id="PF06197">
    <property type="entry name" value="DUF998"/>
    <property type="match status" value="1"/>
</dbReference>
<feature type="transmembrane region" description="Helical" evidence="1">
    <location>
        <begin position="83"/>
        <end position="101"/>
    </location>
</feature>
<dbReference type="InterPro" id="IPR009339">
    <property type="entry name" value="DUF998"/>
</dbReference>
<comment type="caution">
    <text evidence="2">The sequence shown here is derived from an EMBL/GenBank/DDBJ whole genome shotgun (WGS) entry which is preliminary data.</text>
</comment>
<evidence type="ECO:0000313" key="3">
    <source>
        <dbReference type="Proteomes" id="UP000236641"/>
    </source>
</evidence>
<dbReference type="AlphaFoldDB" id="A0A2K1E026"/>
<organism evidence="2 3">
    <name type="scientific">Hanstruepera neustonica</name>
    <dbReference type="NCBI Taxonomy" id="1445657"/>
    <lineage>
        <taxon>Bacteria</taxon>
        <taxon>Pseudomonadati</taxon>
        <taxon>Bacteroidota</taxon>
        <taxon>Flavobacteriia</taxon>
        <taxon>Flavobacteriales</taxon>
        <taxon>Flavobacteriaceae</taxon>
        <taxon>Hanstruepera</taxon>
    </lineage>
</organism>
<feature type="transmembrane region" description="Helical" evidence="1">
    <location>
        <begin position="152"/>
        <end position="172"/>
    </location>
</feature>
<keyword evidence="1" id="KW-0812">Transmembrane</keyword>
<dbReference type="OrthoDB" id="791654at2"/>
<reference evidence="2 3" key="1">
    <citation type="submission" date="2018-01" db="EMBL/GenBank/DDBJ databases">
        <title>The draft genome of Hanstruepera neustonica JCM19743.</title>
        <authorList>
            <person name="He R.-H."/>
            <person name="Du Z.-J."/>
        </authorList>
    </citation>
    <scope>NUCLEOTIDE SEQUENCE [LARGE SCALE GENOMIC DNA]</scope>
    <source>
        <strain evidence="2 3">JCM19743</strain>
    </source>
</reference>
<feature type="transmembrane region" description="Helical" evidence="1">
    <location>
        <begin position="178"/>
        <end position="201"/>
    </location>
</feature>
<keyword evidence="3" id="KW-1185">Reference proteome</keyword>
<protein>
    <recommendedName>
        <fullName evidence="4">DUF998 domain-containing protein</fullName>
    </recommendedName>
</protein>
<sequence length="208" mass="23226">MKNKHVFFIGILGAFLFFITSLIGGFLIDGYDINKQFISETYAVDTKYGFILRIFGYIPSGILFTIFCFLSLDYFKNSRWTKIGFYGVGIFYGLATIVVAIFPCDSGCNKELINPSTSQLIHNLTGLLTYAIVPLSIVLIGFGEKRFGSNSFAMQSFALGGMALLFIIVLFISVDSDYVGLIQRIVELTFVLWIMLCALTVKNKKASR</sequence>
<feature type="transmembrane region" description="Helical" evidence="1">
    <location>
        <begin position="48"/>
        <end position="71"/>
    </location>
</feature>
<accession>A0A2K1E026</accession>
<keyword evidence="1" id="KW-0472">Membrane</keyword>
<name>A0A2K1E026_9FLAO</name>
<feature type="transmembrane region" description="Helical" evidence="1">
    <location>
        <begin position="7"/>
        <end position="28"/>
    </location>
</feature>
<gene>
    <name evidence="2" type="ORF">C1T31_04630</name>
</gene>
<evidence type="ECO:0008006" key="4">
    <source>
        <dbReference type="Google" id="ProtNLM"/>
    </source>
</evidence>